<evidence type="ECO:0000313" key="4">
    <source>
        <dbReference type="EMBL" id="KAG7299462.1"/>
    </source>
</evidence>
<sequence length="389" mass="44887">MQTTIFALIFVIIESIKCSPFDDGKYIPTKYKQHEGMYSRPLTEGKYIPGDEGRYTYIYRQGLYPSDNGDYRYIHIVGPNGPGDGPGGPDGPDGPDGPSWNDYIGHRIYAEKYPYIHDVIEALVDKFVSKSYVLYGDESGVSESYYRPVEARGGGASAVKCKYVEQRAPHNESEKASERYTESLPDLTPQDGEEIGEYYNFKGLKSFMKVSKDKRVKKIVKLQYDVSVRVIDEIIEDDHDEEEDQVQKRNEKLSLKIQNTIKHDVENEIKNKVTYLINAQDKVRTLLLNKQEEQLEKELKDKIEIKINDTAKTDEKNQIENNIKDQIKEEQQKKVQMEKDMIEKEMKLQEEKQMKESLVIKETIDQFVESQTNVDLEVDVTTMATTSEE</sequence>
<feature type="region of interest" description="Disordered" evidence="2">
    <location>
        <begin position="168"/>
        <end position="189"/>
    </location>
</feature>
<dbReference type="EMBL" id="JAHIBW010000022">
    <property type="protein sequence ID" value="KAG7299462.1"/>
    <property type="molecule type" value="Genomic_DNA"/>
</dbReference>
<keyword evidence="3" id="KW-0732">Signal</keyword>
<evidence type="ECO:0008006" key="6">
    <source>
        <dbReference type="Google" id="ProtNLM"/>
    </source>
</evidence>
<gene>
    <name evidence="4" type="ORF">JYU34_016422</name>
</gene>
<keyword evidence="5" id="KW-1185">Reference proteome</keyword>
<feature type="compositionally biased region" description="Basic and acidic residues" evidence="2">
    <location>
        <begin position="168"/>
        <end position="181"/>
    </location>
</feature>
<reference evidence="4 5" key="1">
    <citation type="submission" date="2021-06" db="EMBL/GenBank/DDBJ databases">
        <title>A haploid diamondback moth (Plutella xylostella L.) genome assembly resolves 31 chromosomes and identifies a diamide resistance mutation.</title>
        <authorList>
            <person name="Ward C.M."/>
            <person name="Perry K.D."/>
            <person name="Baker G."/>
            <person name="Powis K."/>
            <person name="Heckel D.G."/>
            <person name="Baxter S.W."/>
        </authorList>
    </citation>
    <scope>NUCLEOTIDE SEQUENCE [LARGE SCALE GENOMIC DNA]</scope>
    <source>
        <strain evidence="4 5">LV</strain>
        <tissue evidence="4">Single pupa</tissue>
    </source>
</reference>
<evidence type="ECO:0000256" key="2">
    <source>
        <dbReference type="SAM" id="MobiDB-lite"/>
    </source>
</evidence>
<proteinExistence type="predicted"/>
<organism evidence="4 5">
    <name type="scientific">Plutella xylostella</name>
    <name type="common">Diamondback moth</name>
    <name type="synonym">Plutella maculipennis</name>
    <dbReference type="NCBI Taxonomy" id="51655"/>
    <lineage>
        <taxon>Eukaryota</taxon>
        <taxon>Metazoa</taxon>
        <taxon>Ecdysozoa</taxon>
        <taxon>Arthropoda</taxon>
        <taxon>Hexapoda</taxon>
        <taxon>Insecta</taxon>
        <taxon>Pterygota</taxon>
        <taxon>Neoptera</taxon>
        <taxon>Endopterygota</taxon>
        <taxon>Lepidoptera</taxon>
        <taxon>Glossata</taxon>
        <taxon>Ditrysia</taxon>
        <taxon>Yponomeutoidea</taxon>
        <taxon>Plutellidae</taxon>
        <taxon>Plutella</taxon>
    </lineage>
</organism>
<feature type="signal peptide" evidence="3">
    <location>
        <begin position="1"/>
        <end position="18"/>
    </location>
</feature>
<dbReference type="Proteomes" id="UP000823941">
    <property type="component" value="Chromosome 22"/>
</dbReference>
<feature type="compositionally biased region" description="Gly residues" evidence="2">
    <location>
        <begin position="80"/>
        <end position="91"/>
    </location>
</feature>
<evidence type="ECO:0000256" key="3">
    <source>
        <dbReference type="SAM" id="SignalP"/>
    </source>
</evidence>
<protein>
    <recommendedName>
        <fullName evidence="6">Cuticular protein</fullName>
    </recommendedName>
</protein>
<feature type="chain" id="PRO_5045867866" description="Cuticular protein" evidence="3">
    <location>
        <begin position="19"/>
        <end position="389"/>
    </location>
</feature>
<evidence type="ECO:0000313" key="5">
    <source>
        <dbReference type="Proteomes" id="UP000823941"/>
    </source>
</evidence>
<feature type="region of interest" description="Disordered" evidence="2">
    <location>
        <begin position="77"/>
        <end position="99"/>
    </location>
</feature>
<feature type="coiled-coil region" evidence="1">
    <location>
        <begin position="276"/>
        <end position="354"/>
    </location>
</feature>
<evidence type="ECO:0000256" key="1">
    <source>
        <dbReference type="SAM" id="Coils"/>
    </source>
</evidence>
<keyword evidence="1" id="KW-0175">Coiled coil</keyword>
<name>A0ABQ7Q2L4_PLUXY</name>
<accession>A0ABQ7Q2L4</accession>
<comment type="caution">
    <text evidence="4">The sequence shown here is derived from an EMBL/GenBank/DDBJ whole genome shotgun (WGS) entry which is preliminary data.</text>
</comment>